<organism evidence="1 2">
    <name type="scientific">Neolewinella agarilytica</name>
    <dbReference type="NCBI Taxonomy" id="478744"/>
    <lineage>
        <taxon>Bacteria</taxon>
        <taxon>Pseudomonadati</taxon>
        <taxon>Bacteroidota</taxon>
        <taxon>Saprospiria</taxon>
        <taxon>Saprospirales</taxon>
        <taxon>Lewinellaceae</taxon>
        <taxon>Neolewinella</taxon>
    </lineage>
</organism>
<gene>
    <name evidence="1" type="ORF">SAMN05444359_12619</name>
</gene>
<proteinExistence type="predicted"/>
<dbReference type="InParanoid" id="A0A1H9LWZ9"/>
<dbReference type="AlphaFoldDB" id="A0A1H9LWZ9"/>
<name>A0A1H9LWZ9_9BACT</name>
<keyword evidence="2" id="KW-1185">Reference proteome</keyword>
<dbReference type="EMBL" id="FOFB01000026">
    <property type="protein sequence ID" value="SER16002.1"/>
    <property type="molecule type" value="Genomic_DNA"/>
</dbReference>
<evidence type="ECO:0000313" key="1">
    <source>
        <dbReference type="EMBL" id="SER16002.1"/>
    </source>
</evidence>
<sequence length="204" mass="21642">MKTRIIPGFAGGLIARALDIYAPRLISFIPSPALQTLVMALLMGCKNLVRAISDSNPDNGGQVNAIVKSFFSVEAIPLAAGVIKEKIASIVNPRLSRGLTLLSVPVLGAAELLADEDPDNAGQAEEVLDAFILNPEVQEYVVTDLTVPVLENVIKDPIILSFVLEALETGIAEGAEELADIEVFNRTRTVQSIAQAKDRAIAAA</sequence>
<protein>
    <submittedName>
        <fullName evidence="1">Uncharacterized protein</fullName>
    </submittedName>
</protein>
<evidence type="ECO:0000313" key="2">
    <source>
        <dbReference type="Proteomes" id="UP000199021"/>
    </source>
</evidence>
<accession>A0A1H9LWZ9</accession>
<reference evidence="2" key="1">
    <citation type="submission" date="2016-10" db="EMBL/GenBank/DDBJ databases">
        <authorList>
            <person name="Varghese N."/>
            <person name="Submissions S."/>
        </authorList>
    </citation>
    <scope>NUCLEOTIDE SEQUENCE [LARGE SCALE GENOMIC DNA]</scope>
    <source>
        <strain evidence="2">DSM 24740</strain>
    </source>
</reference>
<dbReference type="RefSeq" id="WP_090171881.1">
    <property type="nucleotide sequence ID" value="NZ_FOFB01000026.1"/>
</dbReference>
<dbReference type="Proteomes" id="UP000199021">
    <property type="component" value="Unassembled WGS sequence"/>
</dbReference>
<dbReference type="STRING" id="478744.SAMN05444359_12619"/>